<evidence type="ECO:0000256" key="3">
    <source>
        <dbReference type="ARBA" id="ARBA00023163"/>
    </source>
</evidence>
<accession>A0ABN1MG42</accession>
<dbReference type="InterPro" id="IPR018060">
    <property type="entry name" value="HTH_AraC"/>
</dbReference>
<keyword evidence="6" id="KW-1185">Reference proteome</keyword>
<sequence length="71" mass="8401">MHNRTVADYVRNVRLDKAEELMRTTDLNISEIVYSVGLTSRSYFCKIFKQKYKCSPKQYHMKLQKANISLP</sequence>
<proteinExistence type="predicted"/>
<dbReference type="SUPFAM" id="SSF46689">
    <property type="entry name" value="Homeodomain-like"/>
    <property type="match status" value="1"/>
</dbReference>
<reference evidence="5 6" key="1">
    <citation type="journal article" date="2019" name="Int. J. Syst. Evol. Microbiol.">
        <title>The Global Catalogue of Microorganisms (GCM) 10K type strain sequencing project: providing services to taxonomists for standard genome sequencing and annotation.</title>
        <authorList>
            <consortium name="The Broad Institute Genomics Platform"/>
            <consortium name="The Broad Institute Genome Sequencing Center for Infectious Disease"/>
            <person name="Wu L."/>
            <person name="Ma J."/>
        </authorList>
    </citation>
    <scope>NUCLEOTIDE SEQUENCE [LARGE SCALE GENOMIC DNA]</scope>
    <source>
        <strain evidence="5 6">JCM 16082</strain>
    </source>
</reference>
<dbReference type="InterPro" id="IPR020449">
    <property type="entry name" value="Tscrpt_reg_AraC-type_HTH"/>
</dbReference>
<comment type="caution">
    <text evidence="5">The sequence shown here is derived from an EMBL/GenBank/DDBJ whole genome shotgun (WGS) entry which is preliminary data.</text>
</comment>
<dbReference type="PANTHER" id="PTHR43280">
    <property type="entry name" value="ARAC-FAMILY TRANSCRIPTIONAL REGULATOR"/>
    <property type="match status" value="1"/>
</dbReference>
<dbReference type="PANTHER" id="PTHR43280:SF2">
    <property type="entry name" value="HTH-TYPE TRANSCRIPTIONAL REGULATOR EXSA"/>
    <property type="match status" value="1"/>
</dbReference>
<name>A0ABN1MG42_9FLAO</name>
<keyword evidence="2" id="KW-0238">DNA-binding</keyword>
<keyword evidence="3" id="KW-0804">Transcription</keyword>
<keyword evidence="1" id="KW-0805">Transcription regulation</keyword>
<dbReference type="PRINTS" id="PR00032">
    <property type="entry name" value="HTHARAC"/>
</dbReference>
<evidence type="ECO:0000256" key="1">
    <source>
        <dbReference type="ARBA" id="ARBA00023015"/>
    </source>
</evidence>
<evidence type="ECO:0000313" key="6">
    <source>
        <dbReference type="Proteomes" id="UP001500507"/>
    </source>
</evidence>
<protein>
    <recommendedName>
        <fullName evidence="4">HTH araC/xylS-type domain-containing protein</fullName>
    </recommendedName>
</protein>
<dbReference type="Gene3D" id="1.10.10.60">
    <property type="entry name" value="Homeodomain-like"/>
    <property type="match status" value="1"/>
</dbReference>
<gene>
    <name evidence="5" type="ORF">GCM10009117_12890</name>
</gene>
<dbReference type="PROSITE" id="PS01124">
    <property type="entry name" value="HTH_ARAC_FAMILY_2"/>
    <property type="match status" value="1"/>
</dbReference>
<feature type="domain" description="HTH araC/xylS-type" evidence="4">
    <location>
        <begin position="1"/>
        <end position="62"/>
    </location>
</feature>
<organism evidence="5 6">
    <name type="scientific">Gangjinia marincola</name>
    <dbReference type="NCBI Taxonomy" id="578463"/>
    <lineage>
        <taxon>Bacteria</taxon>
        <taxon>Pseudomonadati</taxon>
        <taxon>Bacteroidota</taxon>
        <taxon>Flavobacteriia</taxon>
        <taxon>Flavobacteriales</taxon>
        <taxon>Flavobacteriaceae</taxon>
        <taxon>Gangjinia</taxon>
    </lineage>
</organism>
<dbReference type="SMART" id="SM00342">
    <property type="entry name" value="HTH_ARAC"/>
    <property type="match status" value="1"/>
</dbReference>
<evidence type="ECO:0000313" key="5">
    <source>
        <dbReference type="EMBL" id="GAA0872142.1"/>
    </source>
</evidence>
<dbReference type="Pfam" id="PF12833">
    <property type="entry name" value="HTH_18"/>
    <property type="match status" value="1"/>
</dbReference>
<dbReference type="EMBL" id="BAAAFG010000013">
    <property type="protein sequence ID" value="GAA0872142.1"/>
    <property type="molecule type" value="Genomic_DNA"/>
</dbReference>
<evidence type="ECO:0000256" key="2">
    <source>
        <dbReference type="ARBA" id="ARBA00023125"/>
    </source>
</evidence>
<evidence type="ECO:0000259" key="4">
    <source>
        <dbReference type="PROSITE" id="PS01124"/>
    </source>
</evidence>
<dbReference type="Proteomes" id="UP001500507">
    <property type="component" value="Unassembled WGS sequence"/>
</dbReference>
<dbReference type="InterPro" id="IPR009057">
    <property type="entry name" value="Homeodomain-like_sf"/>
</dbReference>